<reference evidence="11 12" key="1">
    <citation type="submission" date="2017-02" db="EMBL/GenBank/DDBJ databases">
        <authorList>
            <person name="Peterson S.W."/>
        </authorList>
    </citation>
    <scope>NUCLEOTIDE SEQUENCE [LARGE SCALE GENOMIC DNA]</scope>
    <source>
        <strain evidence="11 12">DSM 22335</strain>
    </source>
</reference>
<dbReference type="AlphaFoldDB" id="A0A1T4LYB4"/>
<feature type="transmembrane region" description="Helical" evidence="7">
    <location>
        <begin position="433"/>
        <end position="456"/>
    </location>
</feature>
<keyword evidence="3 7" id="KW-0812">Transmembrane</keyword>
<feature type="transmembrane region" description="Helical" evidence="7">
    <location>
        <begin position="151"/>
        <end position="174"/>
    </location>
</feature>
<dbReference type="InterPro" id="IPR054321">
    <property type="entry name" value="PspC-rel_TM"/>
</dbReference>
<evidence type="ECO:0000256" key="6">
    <source>
        <dbReference type="SAM" id="MobiDB-lite"/>
    </source>
</evidence>
<evidence type="ECO:0000256" key="1">
    <source>
        <dbReference type="ARBA" id="ARBA00004162"/>
    </source>
</evidence>
<dbReference type="Proteomes" id="UP000190888">
    <property type="component" value="Unassembled WGS sequence"/>
</dbReference>
<evidence type="ECO:0000256" key="2">
    <source>
        <dbReference type="ARBA" id="ARBA00022475"/>
    </source>
</evidence>
<dbReference type="Pfam" id="PF22744">
    <property type="entry name" value="Toast-rack_PspC-Cterm"/>
    <property type="match status" value="1"/>
</dbReference>
<feature type="transmembrane region" description="Helical" evidence="7">
    <location>
        <begin position="351"/>
        <end position="379"/>
    </location>
</feature>
<protein>
    <submittedName>
        <fullName evidence="11">Phage shock protein PspC (Stress-responsive transcriptional regulator)</fullName>
    </submittedName>
</protein>
<sequence length="748" mass="84511">MKKVININFQGRVIPIEEAAYDLLKQYVESLRKFFANEEGRDEIINDIEGRIAELFGDSLKKGSTCITEEDVNNIIASMGRPEDFDEEENKVHSQLGGEEKKESYTGSAAAFEPVQEGRGRLYRNDNEKILGGVCSGLAHYLKIDPTIVRLVFALSSFGAGTGILIYILLWIILPSKPLASNLTSKRMYRNPEEKVVAGVASGIAAYFDIAVWIPRLIFVFPLVVGIITSIFRNAFWFDFDPFPGIIFGSFGGTLFITYAILWAVIPEAKSASEKLEMRGEKIDLNTIKNTIQEDLEGFKNRAEKWGGEFKEKAQHFGKEFGHTVGQKGAQFGAEAGYVAKKSGNRLLNALGILLKAFFLFLAGILAFVLLIALIALTGAGVGVFPLKDFFLEGFWQNALAWATLLLFLGVPVIALVVWCIRRIMGIRSGNRYIGFTFSGLWFIGLICGILLAVSITRNFDARAREKQDYTVAQPSTGKLIVKVPDTKVKVYGRWFRMDGIMSMNNDSLFLNNVRLHIVKSTDSAYHISAFKYSNGSDEGIALRNIKEINYGINQQDSTVWLDRGFSLKRGTKFRNQGVQVTIQVPVGKRIEIDKSVSRRLNWFRIHTGRNEWDWEEDDWSNNYEDWSSNVEYIMTPGGLERVKKDKKVEEDRDDRKEVESEALENYKKSREDMQKELDKKQKEAEELKKELSKPLDTTRYRYQKAVSYEDASKQLKTAAPGGAHDIEPESADMPLELMRLTMMELAS</sequence>
<feature type="transmembrane region" description="Helical" evidence="7">
    <location>
        <begin position="243"/>
        <end position="266"/>
    </location>
</feature>
<evidence type="ECO:0000259" key="8">
    <source>
        <dbReference type="Pfam" id="PF04024"/>
    </source>
</evidence>
<feature type="region of interest" description="Disordered" evidence="6">
    <location>
        <begin position="668"/>
        <end position="694"/>
    </location>
</feature>
<dbReference type="STRING" id="413434.SAMN04488132_10363"/>
<name>A0A1T4LYB4_9BACT</name>
<evidence type="ECO:0000256" key="5">
    <source>
        <dbReference type="ARBA" id="ARBA00023136"/>
    </source>
</evidence>
<keyword evidence="4 7" id="KW-1133">Transmembrane helix</keyword>
<comment type="subcellular location">
    <subcellularLocation>
        <location evidence="1">Cell membrane</location>
        <topology evidence="1">Single-pass membrane protein</topology>
    </subcellularLocation>
</comment>
<feature type="domain" description="Phage shock protein PspC N-terminal" evidence="8">
    <location>
        <begin position="186"/>
        <end position="269"/>
    </location>
</feature>
<dbReference type="InterPro" id="IPR052027">
    <property type="entry name" value="PspC"/>
</dbReference>
<feature type="region of interest" description="Disordered" evidence="6">
    <location>
        <begin position="711"/>
        <end position="733"/>
    </location>
</feature>
<keyword evidence="5 7" id="KW-0472">Membrane</keyword>
<evidence type="ECO:0000313" key="11">
    <source>
        <dbReference type="EMBL" id="SJZ59655.1"/>
    </source>
</evidence>
<dbReference type="PANTHER" id="PTHR33885:SF3">
    <property type="entry name" value="PHAGE SHOCK PROTEIN C"/>
    <property type="match status" value="1"/>
</dbReference>
<dbReference type="InterPro" id="IPR054319">
    <property type="entry name" value="PspC-rel_ToastRack"/>
</dbReference>
<organism evidence="11 12">
    <name type="scientific">Sediminibacterium ginsengisoli</name>
    <dbReference type="NCBI Taxonomy" id="413434"/>
    <lineage>
        <taxon>Bacteria</taxon>
        <taxon>Pseudomonadati</taxon>
        <taxon>Bacteroidota</taxon>
        <taxon>Chitinophagia</taxon>
        <taxon>Chitinophagales</taxon>
        <taxon>Chitinophagaceae</taxon>
        <taxon>Sediminibacterium</taxon>
    </lineage>
</organism>
<feature type="transmembrane region" description="Helical" evidence="7">
    <location>
        <begin position="399"/>
        <end position="421"/>
    </location>
</feature>
<evidence type="ECO:0000313" key="12">
    <source>
        <dbReference type="Proteomes" id="UP000190888"/>
    </source>
</evidence>
<feature type="domain" description="PspC-related transmembrane region" evidence="9">
    <location>
        <begin position="324"/>
        <end position="460"/>
    </location>
</feature>
<accession>A0A1T4LYB4</accession>
<dbReference type="Pfam" id="PF22571">
    <property type="entry name" value="LiaI-LiaF-TM_PspC"/>
    <property type="match status" value="1"/>
</dbReference>
<gene>
    <name evidence="11" type="ORF">SAMN04488132_10363</name>
</gene>
<feature type="domain" description="Phage shock protein PspC N-terminal" evidence="8">
    <location>
        <begin position="121"/>
        <end position="176"/>
    </location>
</feature>
<proteinExistence type="predicted"/>
<keyword evidence="12" id="KW-1185">Reference proteome</keyword>
<dbReference type="GO" id="GO:0005886">
    <property type="term" value="C:plasma membrane"/>
    <property type="evidence" value="ECO:0007669"/>
    <property type="project" value="UniProtKB-SubCell"/>
</dbReference>
<dbReference type="RefSeq" id="WP_078830572.1">
    <property type="nucleotide sequence ID" value="NZ_FUWH01000003.1"/>
</dbReference>
<evidence type="ECO:0000259" key="9">
    <source>
        <dbReference type="Pfam" id="PF22571"/>
    </source>
</evidence>
<feature type="domain" description="PspC-related ToastRack" evidence="10">
    <location>
        <begin position="505"/>
        <end position="617"/>
    </location>
</feature>
<evidence type="ECO:0000256" key="3">
    <source>
        <dbReference type="ARBA" id="ARBA00022692"/>
    </source>
</evidence>
<dbReference type="PANTHER" id="PTHR33885">
    <property type="entry name" value="PHAGE SHOCK PROTEIN C"/>
    <property type="match status" value="1"/>
</dbReference>
<keyword evidence="2" id="KW-1003">Cell membrane</keyword>
<evidence type="ECO:0000256" key="4">
    <source>
        <dbReference type="ARBA" id="ARBA00022989"/>
    </source>
</evidence>
<feature type="transmembrane region" description="Helical" evidence="7">
    <location>
        <begin position="196"/>
        <end position="214"/>
    </location>
</feature>
<feature type="transmembrane region" description="Helical" evidence="7">
    <location>
        <begin position="219"/>
        <end position="237"/>
    </location>
</feature>
<dbReference type="EMBL" id="FUWH01000003">
    <property type="protein sequence ID" value="SJZ59655.1"/>
    <property type="molecule type" value="Genomic_DNA"/>
</dbReference>
<dbReference type="OrthoDB" id="5772680at2"/>
<evidence type="ECO:0000256" key="7">
    <source>
        <dbReference type="SAM" id="Phobius"/>
    </source>
</evidence>
<dbReference type="Pfam" id="PF04024">
    <property type="entry name" value="PspC"/>
    <property type="match status" value="2"/>
</dbReference>
<dbReference type="InterPro" id="IPR007168">
    <property type="entry name" value="Phageshock_PspC_N"/>
</dbReference>
<evidence type="ECO:0000259" key="10">
    <source>
        <dbReference type="Pfam" id="PF22744"/>
    </source>
</evidence>